<dbReference type="EMBL" id="UINC01150582">
    <property type="protein sequence ID" value="SVD43710.1"/>
    <property type="molecule type" value="Genomic_DNA"/>
</dbReference>
<feature type="non-terminal residue" evidence="2">
    <location>
        <position position="264"/>
    </location>
</feature>
<gene>
    <name evidence="2" type="ORF">METZ01_LOCUS396564</name>
</gene>
<proteinExistence type="predicted"/>
<organism evidence="2">
    <name type="scientific">marine metagenome</name>
    <dbReference type="NCBI Taxonomy" id="408172"/>
    <lineage>
        <taxon>unclassified sequences</taxon>
        <taxon>metagenomes</taxon>
        <taxon>ecological metagenomes</taxon>
    </lineage>
</organism>
<name>A0A382VB84_9ZZZZ</name>
<sequence>MTDTEKKSKYPRKVTFDKDKNGKLCLDPPILVEDGIRYETGSRHLEIAVEVTNLQSVKVMHKENITDDKGEKIEGKSQMRDQSNISGEGDISKRSGKRMPGDKLSFFGSETATPKIDVVIRRLNTYTVAGYEHYKEECFHIGGMKEYDSDWQEEKDEENFFLELFLKDEQFYQIQEGVIDDSISALIISFEIKNISGLFINDQTFTPPDFYRNYKLLNEIQDIENPTDDDDFFSNLPKDVEKQLRCGWKNDVAEFSIAMMSPKD</sequence>
<feature type="compositionally biased region" description="Basic and acidic residues" evidence="1">
    <location>
        <begin position="70"/>
        <end position="79"/>
    </location>
</feature>
<feature type="region of interest" description="Disordered" evidence="1">
    <location>
        <begin position="70"/>
        <end position="99"/>
    </location>
</feature>
<accession>A0A382VB84</accession>
<reference evidence="2" key="1">
    <citation type="submission" date="2018-05" db="EMBL/GenBank/DDBJ databases">
        <authorList>
            <person name="Lanie J.A."/>
            <person name="Ng W.-L."/>
            <person name="Kazmierczak K.M."/>
            <person name="Andrzejewski T.M."/>
            <person name="Davidsen T.M."/>
            <person name="Wayne K.J."/>
            <person name="Tettelin H."/>
            <person name="Glass J.I."/>
            <person name="Rusch D."/>
            <person name="Podicherti R."/>
            <person name="Tsui H.-C.T."/>
            <person name="Winkler M.E."/>
        </authorList>
    </citation>
    <scope>NUCLEOTIDE SEQUENCE</scope>
</reference>
<dbReference type="AlphaFoldDB" id="A0A382VB84"/>
<protein>
    <submittedName>
        <fullName evidence="2">Uncharacterized protein</fullName>
    </submittedName>
</protein>
<evidence type="ECO:0000256" key="1">
    <source>
        <dbReference type="SAM" id="MobiDB-lite"/>
    </source>
</evidence>
<evidence type="ECO:0000313" key="2">
    <source>
        <dbReference type="EMBL" id="SVD43710.1"/>
    </source>
</evidence>